<reference evidence="2" key="1">
    <citation type="submission" date="2019-12" db="UniProtKB">
        <authorList>
            <consortium name="WormBaseParasite"/>
        </authorList>
    </citation>
    <scope>IDENTIFICATION</scope>
</reference>
<dbReference type="Proteomes" id="UP000046395">
    <property type="component" value="Unassembled WGS sequence"/>
</dbReference>
<accession>A0A5S6QHW5</accession>
<proteinExistence type="predicted"/>
<organism evidence="1 2">
    <name type="scientific">Trichuris muris</name>
    <name type="common">Mouse whipworm</name>
    <dbReference type="NCBI Taxonomy" id="70415"/>
    <lineage>
        <taxon>Eukaryota</taxon>
        <taxon>Metazoa</taxon>
        <taxon>Ecdysozoa</taxon>
        <taxon>Nematoda</taxon>
        <taxon>Enoplea</taxon>
        <taxon>Dorylaimia</taxon>
        <taxon>Trichinellida</taxon>
        <taxon>Trichuridae</taxon>
        <taxon>Trichuris</taxon>
    </lineage>
</organism>
<name>A0A5S6QHW5_TRIMR</name>
<keyword evidence="1" id="KW-1185">Reference proteome</keyword>
<protein>
    <submittedName>
        <fullName evidence="2">Uncharacterized protein</fullName>
    </submittedName>
</protein>
<dbReference type="WBParaSite" id="TMUE_2000006735.1">
    <property type="protein sequence ID" value="TMUE_2000006735.1"/>
    <property type="gene ID" value="WBGene00299704"/>
</dbReference>
<dbReference type="AlphaFoldDB" id="A0A5S6QHW5"/>
<evidence type="ECO:0000313" key="1">
    <source>
        <dbReference type="Proteomes" id="UP000046395"/>
    </source>
</evidence>
<evidence type="ECO:0000313" key="2">
    <source>
        <dbReference type="WBParaSite" id="TMUE_2000006735.1"/>
    </source>
</evidence>
<sequence length="103" mass="11576">MSKYSTLQNNCFPSLARTLSRQCLRTAERRLRGKFHFHSPQGAFYDPTGADAAALGMPNCAQRLVRSSVLPSAACDYELPSVFRLAPSRCYSSVRTIWRLPFC</sequence>